<protein>
    <submittedName>
        <fullName evidence="3">Short-chain dehydrogenase</fullName>
    </submittedName>
</protein>
<dbReference type="GO" id="GO:0016491">
    <property type="term" value="F:oxidoreductase activity"/>
    <property type="evidence" value="ECO:0007669"/>
    <property type="project" value="UniProtKB-KW"/>
</dbReference>
<dbReference type="InterPro" id="IPR002347">
    <property type="entry name" value="SDR_fam"/>
</dbReference>
<dbReference type="Gene3D" id="3.40.50.720">
    <property type="entry name" value="NAD(P)-binding Rossmann-like Domain"/>
    <property type="match status" value="1"/>
</dbReference>
<dbReference type="GO" id="GO:0016020">
    <property type="term" value="C:membrane"/>
    <property type="evidence" value="ECO:0007669"/>
    <property type="project" value="TreeGrafter"/>
</dbReference>
<evidence type="ECO:0000256" key="1">
    <source>
        <dbReference type="ARBA" id="ARBA00006484"/>
    </source>
</evidence>
<gene>
    <name evidence="3" type="ORF">KY46_11790</name>
</gene>
<dbReference type="Proteomes" id="UP000033633">
    <property type="component" value="Unassembled WGS sequence"/>
</dbReference>
<dbReference type="InterPro" id="IPR036291">
    <property type="entry name" value="NAD(P)-bd_dom_sf"/>
</dbReference>
<dbReference type="Pfam" id="PF00106">
    <property type="entry name" value="adh_short"/>
    <property type="match status" value="1"/>
</dbReference>
<dbReference type="PRINTS" id="PR00081">
    <property type="entry name" value="GDHRDH"/>
</dbReference>
<dbReference type="EMBL" id="JWYV01000009">
    <property type="protein sequence ID" value="KKC99688.1"/>
    <property type="molecule type" value="Genomic_DNA"/>
</dbReference>
<keyword evidence="4" id="KW-1185">Reference proteome</keyword>
<evidence type="ECO:0000313" key="3">
    <source>
        <dbReference type="EMBL" id="KKC99688.1"/>
    </source>
</evidence>
<evidence type="ECO:0000256" key="2">
    <source>
        <dbReference type="ARBA" id="ARBA00023002"/>
    </source>
</evidence>
<evidence type="ECO:0000313" key="4">
    <source>
        <dbReference type="Proteomes" id="UP000033633"/>
    </source>
</evidence>
<dbReference type="RefSeq" id="WP_046220929.1">
    <property type="nucleotide sequence ID" value="NZ_JWYV01000009.1"/>
</dbReference>
<dbReference type="OrthoDB" id="335726at2"/>
<dbReference type="PATRIC" id="fig|265726.11.peg.4527"/>
<comment type="similarity">
    <text evidence="1">Belongs to the short-chain dehydrogenases/reductases (SDR) family.</text>
</comment>
<dbReference type="PANTHER" id="PTHR44196">
    <property type="entry name" value="DEHYDROGENASE/REDUCTASE SDR FAMILY MEMBER 7B"/>
    <property type="match status" value="1"/>
</dbReference>
<organism evidence="3 4">
    <name type="scientific">Photobacterium halotolerans</name>
    <dbReference type="NCBI Taxonomy" id="265726"/>
    <lineage>
        <taxon>Bacteria</taxon>
        <taxon>Pseudomonadati</taxon>
        <taxon>Pseudomonadota</taxon>
        <taxon>Gammaproteobacteria</taxon>
        <taxon>Vibrionales</taxon>
        <taxon>Vibrionaceae</taxon>
        <taxon>Photobacterium</taxon>
    </lineage>
</organism>
<dbReference type="STRING" id="265726.KY46_11790"/>
<comment type="caution">
    <text evidence="3">The sequence shown here is derived from an EMBL/GenBank/DDBJ whole genome shotgun (WGS) entry which is preliminary data.</text>
</comment>
<dbReference type="SUPFAM" id="SSF51735">
    <property type="entry name" value="NAD(P)-binding Rossmann-fold domains"/>
    <property type="match status" value="1"/>
</dbReference>
<dbReference type="AlphaFoldDB" id="A0A0F5VC41"/>
<name>A0A0F5VC41_9GAMM</name>
<reference evidence="3 4" key="1">
    <citation type="submission" date="2014-12" db="EMBL/GenBank/DDBJ databases">
        <title>Mercury Reductase activity and rhizosphere competence traits in the genome of root associated Photobacterium halotolerans MELD1.</title>
        <authorList>
            <person name="Mathew D.C."/>
            <person name="Huang C.-C."/>
        </authorList>
    </citation>
    <scope>NUCLEOTIDE SEQUENCE [LARGE SCALE GENOMIC DNA]</scope>
    <source>
        <strain evidence="3 4">MELD1</strain>
    </source>
</reference>
<sequence length="243" mass="26412">MSTVLITGASSGIGAQLAKDYAAEGWQVIACGRSLEKLQQLADTSEKIRPLAFDVTDFQATKDALGDASVRPNLIILNAGTCEYIEQGKVDVALFRRVFDVNFFGVLNCIEALQPIFTETTHLAIVGSTASYVPLPRAEAYGASKAALSYLVNTLKMDLSRDGVTLTLVSPGFVKTPLTDKNDFAMPMRVTADYASKKIRKGIAKRQSEVHFPPLFSGYLKLLSLFPMPLQLAIVKKMTGKTK</sequence>
<accession>A0A0F5VC41</accession>
<proteinExistence type="inferred from homology"/>
<dbReference type="PANTHER" id="PTHR44196:SF1">
    <property type="entry name" value="DEHYDROGENASE_REDUCTASE SDR FAMILY MEMBER 7B"/>
    <property type="match status" value="1"/>
</dbReference>
<keyword evidence="2" id="KW-0560">Oxidoreductase</keyword>